<reference evidence="10" key="1">
    <citation type="submission" date="2011-05" db="EMBL/GenBank/DDBJ databases">
        <authorList>
            <person name="Ma H."/>
            <person name="Zhou Q."/>
            <person name="Igarashi Y."/>
            <person name="Tang G."/>
        </authorList>
    </citation>
    <scope>NUCLEOTIDE SEQUENCE</scope>
</reference>
<dbReference type="EC" id="4.1.1.48" evidence="3"/>
<dbReference type="RefSeq" id="WP_229397657.1">
    <property type="nucleotide sequence ID" value="NZ_BBZF01000012.1"/>
</dbReference>
<keyword evidence="5" id="KW-0210">Decarboxylase</keyword>
<keyword evidence="7" id="KW-0057">Aromatic amino acid biosynthesis</keyword>
<dbReference type="AlphaFoldDB" id="A0A023GUH5"/>
<evidence type="ECO:0000256" key="1">
    <source>
        <dbReference type="ARBA" id="ARBA00001633"/>
    </source>
</evidence>
<evidence type="ECO:0000256" key="6">
    <source>
        <dbReference type="ARBA" id="ARBA00022822"/>
    </source>
</evidence>
<evidence type="ECO:0000256" key="5">
    <source>
        <dbReference type="ARBA" id="ARBA00022793"/>
    </source>
</evidence>
<comment type="pathway">
    <text evidence="2">Amino-acid biosynthesis; L-tryptophan biosynthesis; L-tryptophan from chorismate: step 4/5.</text>
</comment>
<dbReference type="Gene3D" id="3.20.20.70">
    <property type="entry name" value="Aldolase class I"/>
    <property type="match status" value="1"/>
</dbReference>
<dbReference type="GO" id="GO:0000162">
    <property type="term" value="P:L-tryptophan biosynthetic process"/>
    <property type="evidence" value="ECO:0007669"/>
    <property type="project" value="UniProtKB-UniPathway"/>
</dbReference>
<dbReference type="GO" id="GO:0004640">
    <property type="term" value="F:phosphoribosylanthranilate isomerase activity"/>
    <property type="evidence" value="ECO:0007669"/>
    <property type="project" value="TreeGrafter"/>
</dbReference>
<dbReference type="SUPFAM" id="SSF51366">
    <property type="entry name" value="Ribulose-phoshate binding barrel"/>
    <property type="match status" value="1"/>
</dbReference>
<evidence type="ECO:0000256" key="3">
    <source>
        <dbReference type="ARBA" id="ARBA00012362"/>
    </source>
</evidence>
<evidence type="ECO:0000313" key="10">
    <source>
        <dbReference type="EMBL" id="AFJ52667.1"/>
    </source>
</evidence>
<evidence type="ECO:0000259" key="9">
    <source>
        <dbReference type="Pfam" id="PF00218"/>
    </source>
</evidence>
<keyword evidence="6" id="KW-0822">Tryptophan biosynthesis</keyword>
<dbReference type="GO" id="GO:0004425">
    <property type="term" value="F:indole-3-glycerol-phosphate synthase activity"/>
    <property type="evidence" value="ECO:0007669"/>
    <property type="project" value="UniProtKB-EC"/>
</dbReference>
<dbReference type="UniPathway" id="UPA00035">
    <property type="reaction ID" value="UER00043"/>
</dbReference>
<evidence type="ECO:0000256" key="8">
    <source>
        <dbReference type="ARBA" id="ARBA00023239"/>
    </source>
</evidence>
<accession>A0A023GUH5</accession>
<dbReference type="PANTHER" id="PTHR22854:SF2">
    <property type="entry name" value="INDOLE-3-GLYCEROL-PHOSPHATE SYNTHASE"/>
    <property type="match status" value="1"/>
</dbReference>
<evidence type="ECO:0000256" key="7">
    <source>
        <dbReference type="ARBA" id="ARBA00023141"/>
    </source>
</evidence>
<sequence length="232" mass="24585">MATDFLDALLRARRPVVMELKRRDGAGRDLFAGRPLARLVAAYERADAPCLSVVTGHWFGGTVDMLREVRSLTGLPLLQKDFVTRRRDLDRAVELGASAVLLTARLLARASLDVLVAGAVERGLTPFVEVATRAEVRAVPRAGECVVAVTNGDIASRERAPADLGRSAELLGDVVATGTPCPVSASGISGPADAARLLRGGYRGLLIGSELLRAGDGLPSWLAELDRLRQAA</sequence>
<organism evidence="10">
    <name type="scientific">Micromonospora okii</name>
    <dbReference type="NCBI Taxonomy" id="1182970"/>
    <lineage>
        <taxon>Bacteria</taxon>
        <taxon>Bacillati</taxon>
        <taxon>Actinomycetota</taxon>
        <taxon>Actinomycetes</taxon>
        <taxon>Micromonosporales</taxon>
        <taxon>Micromonosporaceae</taxon>
        <taxon>Micromonospora</taxon>
    </lineage>
</organism>
<evidence type="ECO:0000256" key="4">
    <source>
        <dbReference type="ARBA" id="ARBA00022605"/>
    </source>
</evidence>
<proteinExistence type="predicted"/>
<keyword evidence="4" id="KW-0028">Amino-acid biosynthesis</keyword>
<reference evidence="10" key="2">
    <citation type="journal article" date="2013" name="Chem. Biol.">
        <title>Unconventional origin and hybrid system for construction of pyrrolopyrrole moiety in kosinostatin biosynthesis.</title>
        <authorList>
            <person name="Ma H.M."/>
            <person name="Zhou Q."/>
            <person name="Tang Y.M."/>
            <person name="Zhang Z."/>
            <person name="Chen Y.S."/>
            <person name="He H.Y."/>
            <person name="Pan H.X."/>
            <person name="Tang M.C."/>
            <person name="Gao J.F."/>
            <person name="Zhao S.Y."/>
            <person name="Igarashi Y."/>
            <person name="Tang G.L."/>
        </authorList>
    </citation>
    <scope>NUCLEOTIDE SEQUENCE</scope>
</reference>
<dbReference type="InterPro" id="IPR013798">
    <property type="entry name" value="Indole-3-glycerol_P_synth_dom"/>
</dbReference>
<evidence type="ECO:0000256" key="2">
    <source>
        <dbReference type="ARBA" id="ARBA00004696"/>
    </source>
</evidence>
<dbReference type="PANTHER" id="PTHR22854">
    <property type="entry name" value="TRYPTOPHAN BIOSYNTHESIS PROTEIN"/>
    <property type="match status" value="1"/>
</dbReference>
<dbReference type="InterPro" id="IPR013785">
    <property type="entry name" value="Aldolase_TIM"/>
</dbReference>
<dbReference type="EMBL" id="JN038178">
    <property type="protein sequence ID" value="AFJ52667.1"/>
    <property type="molecule type" value="Genomic_DNA"/>
</dbReference>
<comment type="catalytic activity">
    <reaction evidence="1">
        <text>1-(2-carboxyphenylamino)-1-deoxy-D-ribulose 5-phosphate + H(+) = (1S,2R)-1-C-(indol-3-yl)glycerol 3-phosphate + CO2 + H2O</text>
        <dbReference type="Rhea" id="RHEA:23476"/>
        <dbReference type="ChEBI" id="CHEBI:15377"/>
        <dbReference type="ChEBI" id="CHEBI:15378"/>
        <dbReference type="ChEBI" id="CHEBI:16526"/>
        <dbReference type="ChEBI" id="CHEBI:58613"/>
        <dbReference type="ChEBI" id="CHEBI:58866"/>
        <dbReference type="EC" id="4.1.1.48"/>
    </reaction>
</comment>
<name>A0A023GUH5_9ACTN</name>
<protein>
    <recommendedName>
        <fullName evidence="3">indole-3-glycerol-phosphate synthase</fullName>
        <ecNumber evidence="3">4.1.1.48</ecNumber>
    </recommendedName>
</protein>
<feature type="domain" description="Indole-3-glycerol phosphate synthase" evidence="9">
    <location>
        <begin position="4"/>
        <end position="216"/>
    </location>
</feature>
<dbReference type="InterPro" id="IPR045186">
    <property type="entry name" value="Indole-3-glycerol_P_synth"/>
</dbReference>
<keyword evidence="8" id="KW-0456">Lyase</keyword>
<dbReference type="Pfam" id="PF00218">
    <property type="entry name" value="IGPS"/>
    <property type="match status" value="1"/>
</dbReference>
<dbReference type="InterPro" id="IPR011060">
    <property type="entry name" value="RibuloseP-bd_barrel"/>
</dbReference>